<dbReference type="InterPro" id="IPR000722">
    <property type="entry name" value="RNA_pol_asu"/>
</dbReference>
<keyword evidence="4 7" id="KW-0479">Metal-binding</keyword>
<dbReference type="GO" id="GO:0008270">
    <property type="term" value="F:zinc ion binding"/>
    <property type="evidence" value="ECO:0007669"/>
    <property type="project" value="UniProtKB-UniRule"/>
</dbReference>
<proteinExistence type="inferred from homology"/>
<dbReference type="STRING" id="1194090.SAMN05443144_11910"/>
<dbReference type="InterPro" id="IPR012754">
    <property type="entry name" value="DNA-dir_RpoC_beta_prime_bact"/>
</dbReference>
<feature type="binding site" evidence="7">
    <location>
        <position position="81"/>
    </location>
    <ligand>
        <name>Zn(2+)</name>
        <dbReference type="ChEBI" id="CHEBI:29105"/>
        <label>1</label>
    </ligand>
</feature>
<protein>
    <recommendedName>
        <fullName evidence="7">DNA-directed RNA polymerase subunit beta'</fullName>
        <shortName evidence="7">RNAP subunit beta'</shortName>
        <ecNumber evidence="7">2.7.7.6</ecNumber>
    </recommendedName>
    <alternativeName>
        <fullName evidence="7">RNA polymerase subunit beta'</fullName>
    </alternativeName>
    <alternativeName>
        <fullName evidence="7">Transcriptase subunit beta'</fullName>
    </alternativeName>
</protein>
<feature type="binding site" evidence="7">
    <location>
        <position position="817"/>
    </location>
    <ligand>
        <name>Zn(2+)</name>
        <dbReference type="ChEBI" id="CHEBI:29105"/>
        <label>2</label>
    </ligand>
</feature>
<evidence type="ECO:0000256" key="7">
    <source>
        <dbReference type="HAMAP-Rule" id="MF_01322"/>
    </source>
</evidence>
<evidence type="ECO:0000256" key="6">
    <source>
        <dbReference type="ARBA" id="ARBA00048552"/>
    </source>
</evidence>
<comment type="cofactor">
    <cofactor evidence="7">
        <name>Mg(2+)</name>
        <dbReference type="ChEBI" id="CHEBI:18420"/>
    </cofactor>
    <text evidence="7">Binds 1 Mg(2+) ion per subunit.</text>
</comment>
<dbReference type="RefSeq" id="WP_073066610.1">
    <property type="nucleotide sequence ID" value="NZ_FQUS01000019.1"/>
</dbReference>
<keyword evidence="2 7" id="KW-0808">Transferase</keyword>
<evidence type="ECO:0000313" key="12">
    <source>
        <dbReference type="Proteomes" id="UP000184041"/>
    </source>
</evidence>
<dbReference type="Gene3D" id="1.10.40.90">
    <property type="match status" value="1"/>
</dbReference>
<dbReference type="InterPro" id="IPR042102">
    <property type="entry name" value="RNA_pol_Rpb1_3_sf"/>
</dbReference>
<keyword evidence="12" id="KW-1185">Reference proteome</keyword>
<comment type="similarity">
    <text evidence="7 8">Belongs to the RNA polymerase beta' chain family.</text>
</comment>
<organism evidence="11 12">
    <name type="scientific">Fodinibius roseus</name>
    <dbReference type="NCBI Taxonomy" id="1194090"/>
    <lineage>
        <taxon>Bacteria</taxon>
        <taxon>Pseudomonadati</taxon>
        <taxon>Balneolota</taxon>
        <taxon>Balneolia</taxon>
        <taxon>Balneolales</taxon>
        <taxon>Balneolaceae</taxon>
        <taxon>Fodinibius</taxon>
    </lineage>
</organism>
<feature type="binding site" evidence="7">
    <location>
        <position position="901"/>
    </location>
    <ligand>
        <name>Zn(2+)</name>
        <dbReference type="ChEBI" id="CHEBI:29105"/>
        <label>2</label>
    </ligand>
</feature>
<accession>A0A1M5H247</accession>
<keyword evidence="7" id="KW-0862">Zinc</keyword>
<feature type="binding site" evidence="7">
    <location>
        <position position="66"/>
    </location>
    <ligand>
        <name>Zn(2+)</name>
        <dbReference type="ChEBI" id="CHEBI:29105"/>
        <label>1</label>
    </ligand>
</feature>
<dbReference type="NCBIfam" id="TIGR02386">
    <property type="entry name" value="rpoC_TIGR"/>
    <property type="match status" value="1"/>
</dbReference>
<dbReference type="InterPro" id="IPR007081">
    <property type="entry name" value="RNA_pol_Rpb1_5"/>
</dbReference>
<dbReference type="GO" id="GO:0003899">
    <property type="term" value="F:DNA-directed RNA polymerase activity"/>
    <property type="evidence" value="ECO:0007669"/>
    <property type="project" value="UniProtKB-UniRule"/>
</dbReference>
<dbReference type="GO" id="GO:0000287">
    <property type="term" value="F:magnesium ion binding"/>
    <property type="evidence" value="ECO:0007669"/>
    <property type="project" value="UniProtKB-UniRule"/>
</dbReference>
<evidence type="ECO:0000256" key="5">
    <source>
        <dbReference type="ARBA" id="ARBA00023163"/>
    </source>
</evidence>
<dbReference type="Gene3D" id="2.40.40.20">
    <property type="match status" value="1"/>
</dbReference>
<name>A0A1M5H247_9BACT</name>
<dbReference type="InterPro" id="IPR007066">
    <property type="entry name" value="RNA_pol_Rpb1_3"/>
</dbReference>
<dbReference type="EC" id="2.7.7.6" evidence="7"/>
<dbReference type="CDD" id="cd01609">
    <property type="entry name" value="RNAP_beta'_N"/>
    <property type="match status" value="1"/>
</dbReference>
<reference evidence="11 12" key="1">
    <citation type="submission" date="2016-11" db="EMBL/GenBank/DDBJ databases">
        <authorList>
            <person name="Jaros S."/>
            <person name="Januszkiewicz K."/>
            <person name="Wedrychowicz H."/>
        </authorList>
    </citation>
    <scope>NUCLEOTIDE SEQUENCE [LARGE SCALE GENOMIC DNA]</scope>
    <source>
        <strain evidence="11 12">DSM 21986</strain>
    </source>
</reference>
<dbReference type="SMART" id="SM00663">
    <property type="entry name" value="RPOLA_N"/>
    <property type="match status" value="1"/>
</dbReference>
<dbReference type="EMBL" id="FQUS01000019">
    <property type="protein sequence ID" value="SHG10003.1"/>
    <property type="molecule type" value="Genomic_DNA"/>
</dbReference>
<keyword evidence="1 7" id="KW-0240">DNA-directed RNA polymerase</keyword>
<dbReference type="Pfam" id="PF00623">
    <property type="entry name" value="RNA_pol_Rpb1_2"/>
    <property type="match status" value="2"/>
</dbReference>
<evidence type="ECO:0000313" key="11">
    <source>
        <dbReference type="EMBL" id="SHG10003.1"/>
    </source>
</evidence>
<evidence type="ECO:0000256" key="4">
    <source>
        <dbReference type="ARBA" id="ARBA00022723"/>
    </source>
</evidence>
<dbReference type="Gene3D" id="1.10.274.100">
    <property type="entry name" value="RNA polymerase Rpb1, domain 3"/>
    <property type="match status" value="2"/>
</dbReference>
<dbReference type="CDD" id="cd02655">
    <property type="entry name" value="RNAP_beta'_C"/>
    <property type="match status" value="1"/>
</dbReference>
<dbReference type="InterPro" id="IPR038120">
    <property type="entry name" value="Rpb1_funnel_sf"/>
</dbReference>
<dbReference type="HAMAP" id="MF_01322">
    <property type="entry name" value="RNApol_bact_RpoC"/>
    <property type="match status" value="1"/>
</dbReference>
<evidence type="ECO:0000256" key="9">
    <source>
        <dbReference type="SAM" id="MobiDB-lite"/>
    </source>
</evidence>
<keyword evidence="5 7" id="KW-0804">Transcription</keyword>
<evidence type="ECO:0000256" key="8">
    <source>
        <dbReference type="RuleBase" id="RU004279"/>
    </source>
</evidence>
<dbReference type="GO" id="GO:0000428">
    <property type="term" value="C:DNA-directed RNA polymerase complex"/>
    <property type="evidence" value="ECO:0007669"/>
    <property type="project" value="UniProtKB-KW"/>
</dbReference>
<dbReference type="Gene3D" id="4.10.860.120">
    <property type="entry name" value="RNA polymerase II, clamp domain"/>
    <property type="match status" value="1"/>
</dbReference>
<dbReference type="GO" id="GO:0003677">
    <property type="term" value="F:DNA binding"/>
    <property type="evidence" value="ECO:0007669"/>
    <property type="project" value="UniProtKB-UniRule"/>
</dbReference>
<dbReference type="Pfam" id="PF04997">
    <property type="entry name" value="RNA_pol_Rpb1_1"/>
    <property type="match status" value="1"/>
</dbReference>
<comment type="subunit">
    <text evidence="7">The RNAP catalytic core consists of 2 alpha, 1 beta, 1 beta' and 1 omega subunit. When a sigma factor is associated with the core the holoenzyme is formed, which can initiate transcription.</text>
</comment>
<dbReference type="Gene3D" id="3.30.60.280">
    <property type="match status" value="1"/>
</dbReference>
<dbReference type="InterPro" id="IPR006592">
    <property type="entry name" value="RNA_pol_N"/>
</dbReference>
<dbReference type="OrthoDB" id="9815296at2"/>
<dbReference type="Pfam" id="PF04998">
    <property type="entry name" value="RNA_pol_Rpb1_5"/>
    <property type="match status" value="1"/>
</dbReference>
<feature type="binding site" evidence="7">
    <location>
        <position position="84"/>
    </location>
    <ligand>
        <name>Zn(2+)</name>
        <dbReference type="ChEBI" id="CHEBI:29105"/>
        <label>1</label>
    </ligand>
</feature>
<dbReference type="Gene3D" id="2.40.50.100">
    <property type="match status" value="3"/>
</dbReference>
<dbReference type="Gene3D" id="1.10.150.390">
    <property type="match status" value="1"/>
</dbReference>
<feature type="domain" description="RNA polymerase N-terminal" evidence="10">
    <location>
        <begin position="249"/>
        <end position="527"/>
    </location>
</feature>
<gene>
    <name evidence="7" type="primary">rpoC</name>
    <name evidence="11" type="ORF">SAMN05443144_11910</name>
</gene>
<dbReference type="Pfam" id="PF05000">
    <property type="entry name" value="RNA_pol_Rpb1_4"/>
    <property type="match status" value="1"/>
</dbReference>
<keyword evidence="3 7" id="KW-0548">Nucleotidyltransferase</keyword>
<dbReference type="Gene3D" id="1.10.1790.20">
    <property type="match status" value="1"/>
</dbReference>
<feature type="binding site" evidence="7">
    <location>
        <position position="475"/>
    </location>
    <ligand>
        <name>Mg(2+)</name>
        <dbReference type="ChEBI" id="CHEBI:18420"/>
    </ligand>
</feature>
<evidence type="ECO:0000256" key="1">
    <source>
        <dbReference type="ARBA" id="ARBA00022478"/>
    </source>
</evidence>
<dbReference type="InterPro" id="IPR045867">
    <property type="entry name" value="DNA-dir_RpoC_beta_prime"/>
</dbReference>
<feature type="binding site" evidence="7">
    <location>
        <position position="891"/>
    </location>
    <ligand>
        <name>Zn(2+)</name>
        <dbReference type="ChEBI" id="CHEBI:29105"/>
        <label>2</label>
    </ligand>
</feature>
<sequence>MPTTNTLTVSKDFNRIGISLASPETILSRSHGEVLTPETINYRTFKPEMDGLFCEKIFGPVKDYECHCGKYKRIRYKGIICDRCGVEVTRKAVRRERMGHISLTVPVVHIWYFKSLPNKLAYLLGYSSKNLEKIVYYETYVVMNPGVARDLGYKKGDLISEEEYYDIQEQLPEDQWEMDDEDPDKFRAKEGADAIEELLTTQDLDELAYRLRYEARNETSQMRKKKKLKRLQVIESFRAANQHTENRPEWMVQSVIPVIPPELRPLVPLEGGRFATSDLNDLYRRVIIRNNRLKRLIDIKAPDVILRNEKRMLQEAVDSLYDNSRKSNAVRNNNRPLKSLSDMLKGKSGRFRQNLLGKRVDYSGRSVIVVGPELKLHECGLPKEMAVELYKPFIIRRLIERGYVKTVKSAKKVVDRRDPVVWEVLENVIDGHPILLNRAPTLHRLGIQAYQPVLIEEKAVRLHPLSCTAFNADFDGDQMAVHVPLSHDAILEASVLMLGSHNILSPASGGPIAVPSQDMVLGIYYMTKMANDQKGEGKTFANTDEVLIAYDRDRLDMHAKINIRIPRTNEDGEEGYEIIKSTTGRVIFNRILPEEMGYINRTLGKKELRSLIGDIHYKVGTARTAEFLDEMKKLGFEQATTGGLSFSLEDIVIPDEKQKLIDNTQDEVAEITDRYEMGFITDNERYNQVIDKWTSTTNRVSESLFNALTADREGFNPVFMMADSGARGSKEQIRQLGGMRGLMAKPQKSSMQEGNEVIENPILSSFKEGLTVLEYFISTHGARKGLADTALKTADAGYLTRRLVDVSQDIIINEKDCGTLRGIKMKALKDNEDVIESLEDRILGRVSLHDIYDPLTDELICEANDMIDEGVAQSIAETSIEEVEIRSVLTCETERGVCSKCYGRDLSRGTMVQVGEAVGVIAAQSIGEPGTQLTLRTFHVGGTASRMESESQHKAKFEGKVEFENIRVVEYDDGEEIHDIVLSRAGEIKIVDEEGKVLTTYNIPYGSELLVEEGDEIPKGVPICSWDPYNANIYAEIDGKVEYKDILEDITFSEETDAQTGHREKVVVDSKDRSLVPTLLVKGSDDRIREKTLPVDTHIVVDDGEEVSAGQVLAKIPRSTGQSKDITAGLPRVTELFEARSPSDPAAVSEIDGVVRMGGRKRGKQEVIVESKDGKTEKTYLISLSKHILVQENDYVEAGQQLSDGTIPAEEILNILGPYAVQSYLVNEIQEVYRLQGVQINDKHIETIVRTMMQKVEVTDSGDTMFLEGDKVDRFELNNKNDELIGKYVVTDTGGSDLKQGTILDRREVRELNNELIKAGEEEIETREAEPAISKPILLGITRAALSTESWLSAASFQETTKVLTQASIEAKKDELLGLKENVIVGHKVPAGTGLRKYDDLIVGKKTELDEDEQEVAKVFEQLSGAGEPEAEDGEEPQTAAETADTEEDEE</sequence>
<feature type="region of interest" description="Disordered" evidence="9">
    <location>
        <begin position="1421"/>
        <end position="1451"/>
    </location>
</feature>
<dbReference type="InterPro" id="IPR007083">
    <property type="entry name" value="RNA_pol_Rpb1_4"/>
</dbReference>
<evidence type="ECO:0000256" key="2">
    <source>
        <dbReference type="ARBA" id="ARBA00022679"/>
    </source>
</evidence>
<feature type="binding site" evidence="7">
    <location>
        <position position="898"/>
    </location>
    <ligand>
        <name>Zn(2+)</name>
        <dbReference type="ChEBI" id="CHEBI:29105"/>
        <label>2</label>
    </ligand>
</feature>
<dbReference type="PANTHER" id="PTHR19376:SF54">
    <property type="entry name" value="DNA-DIRECTED RNA POLYMERASE SUBUNIT BETA"/>
    <property type="match status" value="1"/>
</dbReference>
<feature type="binding site" evidence="7">
    <location>
        <position position="477"/>
    </location>
    <ligand>
        <name>Mg(2+)</name>
        <dbReference type="ChEBI" id="CHEBI:18420"/>
    </ligand>
</feature>
<dbReference type="PANTHER" id="PTHR19376">
    <property type="entry name" value="DNA-DIRECTED RNA POLYMERASE"/>
    <property type="match status" value="1"/>
</dbReference>
<feature type="binding site" evidence="7">
    <location>
        <position position="68"/>
    </location>
    <ligand>
        <name>Zn(2+)</name>
        <dbReference type="ChEBI" id="CHEBI:29105"/>
        <label>1</label>
    </ligand>
</feature>
<dbReference type="Proteomes" id="UP000184041">
    <property type="component" value="Unassembled WGS sequence"/>
</dbReference>
<dbReference type="Gene3D" id="1.10.132.30">
    <property type="match status" value="1"/>
</dbReference>
<dbReference type="GO" id="GO:0006351">
    <property type="term" value="P:DNA-templated transcription"/>
    <property type="evidence" value="ECO:0007669"/>
    <property type="project" value="UniProtKB-UniRule"/>
</dbReference>
<dbReference type="Pfam" id="PF04983">
    <property type="entry name" value="RNA_pol_Rpb1_3"/>
    <property type="match status" value="1"/>
</dbReference>
<comment type="function">
    <text evidence="7 8">DNA-dependent RNA polymerase catalyzes the transcription of DNA into RNA using the four ribonucleoside triphosphates as substrates.</text>
</comment>
<keyword evidence="7" id="KW-0460">Magnesium</keyword>
<dbReference type="InterPro" id="IPR044893">
    <property type="entry name" value="RNA_pol_Rpb1_clamp_domain"/>
</dbReference>
<evidence type="ECO:0000256" key="3">
    <source>
        <dbReference type="ARBA" id="ARBA00022695"/>
    </source>
</evidence>
<evidence type="ECO:0000259" key="10">
    <source>
        <dbReference type="SMART" id="SM00663"/>
    </source>
</evidence>
<dbReference type="SUPFAM" id="SSF64484">
    <property type="entry name" value="beta and beta-prime subunits of DNA dependent RNA-polymerase"/>
    <property type="match status" value="1"/>
</dbReference>
<feature type="binding site" evidence="7">
    <location>
        <position position="473"/>
    </location>
    <ligand>
        <name>Mg(2+)</name>
        <dbReference type="ChEBI" id="CHEBI:18420"/>
    </ligand>
</feature>
<comment type="catalytic activity">
    <reaction evidence="6 7 8">
        <text>RNA(n) + a ribonucleoside 5'-triphosphate = RNA(n+1) + diphosphate</text>
        <dbReference type="Rhea" id="RHEA:21248"/>
        <dbReference type="Rhea" id="RHEA-COMP:14527"/>
        <dbReference type="Rhea" id="RHEA-COMP:17342"/>
        <dbReference type="ChEBI" id="CHEBI:33019"/>
        <dbReference type="ChEBI" id="CHEBI:61557"/>
        <dbReference type="ChEBI" id="CHEBI:140395"/>
        <dbReference type="EC" id="2.7.7.6"/>
    </reaction>
</comment>
<comment type="cofactor">
    <cofactor evidence="7">
        <name>Zn(2+)</name>
        <dbReference type="ChEBI" id="CHEBI:29105"/>
    </cofactor>
    <text evidence="7">Binds 2 Zn(2+) ions per subunit.</text>
</comment>
<dbReference type="InterPro" id="IPR007080">
    <property type="entry name" value="RNA_pol_Rpb1_1"/>
</dbReference>